<dbReference type="EMBL" id="LGLN01000065">
    <property type="protein sequence ID" value="KPC28403.1"/>
    <property type="molecule type" value="Genomic_DNA"/>
</dbReference>
<organism evidence="1 2">
    <name type="scientific">Pseudomonas syringae pv. cilantro</name>
    <dbReference type="NCBI Taxonomy" id="81035"/>
    <lineage>
        <taxon>Bacteria</taxon>
        <taxon>Pseudomonadati</taxon>
        <taxon>Pseudomonadota</taxon>
        <taxon>Gammaproteobacteria</taxon>
        <taxon>Pseudomonadales</taxon>
        <taxon>Pseudomonadaceae</taxon>
        <taxon>Pseudomonas</taxon>
        <taxon>Pseudomonas syringae</taxon>
    </lineage>
</organism>
<sequence>MRAQFLLMGRQVARDAFAGFVGSWILPAAARITDLFVEHSPLA</sequence>
<dbReference type="Proteomes" id="UP000037891">
    <property type="component" value="Unassembled WGS sequence"/>
</dbReference>
<accession>A0A0N1JNJ8</accession>
<reference evidence="1 2" key="2">
    <citation type="submission" date="2015-10" db="EMBL/GenBank/DDBJ databases">
        <title>Comparative genomics and high-throughput reverse genetic screens identify a new phytobacterial MAMP and an Arabidopsis receptor required for immune elicitation.</title>
        <authorList>
            <person name="Mott G.A."/>
            <person name="Thakur S."/>
            <person name="Wang P.W."/>
            <person name="Desveaux D."/>
            <person name="Guttman D.S."/>
        </authorList>
    </citation>
    <scope>NUCLEOTIDE SEQUENCE [LARGE SCALE GENOMIC DNA]</scope>
    <source>
        <strain evidence="1 2">0788_9</strain>
    </source>
</reference>
<reference evidence="1 2" key="1">
    <citation type="submission" date="2015-07" db="EMBL/GenBank/DDBJ databases">
        <authorList>
            <person name="Noorani M."/>
        </authorList>
    </citation>
    <scope>NUCLEOTIDE SEQUENCE [LARGE SCALE GENOMIC DNA]</scope>
    <source>
        <strain evidence="1 2">0788_9</strain>
    </source>
</reference>
<name>A0A0N1JNJ8_PSESX</name>
<protein>
    <submittedName>
        <fullName evidence="1">Uncharacterized protein</fullName>
    </submittedName>
</protein>
<comment type="caution">
    <text evidence="1">The sequence shown here is derived from an EMBL/GenBank/DDBJ whole genome shotgun (WGS) entry which is preliminary data.</text>
</comment>
<gene>
    <name evidence="1" type="ORF">ABJ99_3560</name>
</gene>
<proteinExistence type="predicted"/>
<evidence type="ECO:0000313" key="1">
    <source>
        <dbReference type="EMBL" id="KPC28403.1"/>
    </source>
</evidence>
<evidence type="ECO:0000313" key="2">
    <source>
        <dbReference type="Proteomes" id="UP000037891"/>
    </source>
</evidence>
<dbReference type="AlphaFoldDB" id="A0A0N1JNJ8"/>